<name>A0ABR1B273_POLSC</name>
<protein>
    <submittedName>
        <fullName evidence="2">Uncharacterized protein</fullName>
    </submittedName>
</protein>
<sequence>MEKSVNAEWKIYSSVGIRRLLAYGGNKIFRYLMWKHERRLAKTAMDVTKDGLAPVKKRSFLRRYVSILVGSGMLGFFIIKRVHPDYRKPGKEASNWEVGDTFSEEIPTTITLT</sequence>
<feature type="transmembrane region" description="Helical" evidence="1">
    <location>
        <begin position="61"/>
        <end position="79"/>
    </location>
</feature>
<keyword evidence="1" id="KW-0472">Membrane</keyword>
<reference evidence="2 3" key="1">
    <citation type="submission" date="2023-09" db="EMBL/GenBank/DDBJ databases">
        <title>Genomes of two closely related lineages of the louse Polyplax serrata with different host specificities.</title>
        <authorList>
            <person name="Martinu J."/>
            <person name="Tarabai H."/>
            <person name="Stefka J."/>
            <person name="Hypsa V."/>
        </authorList>
    </citation>
    <scope>NUCLEOTIDE SEQUENCE [LARGE SCALE GENOMIC DNA]</scope>
    <source>
        <strain evidence="2">98ZLc_SE</strain>
    </source>
</reference>
<evidence type="ECO:0000256" key="1">
    <source>
        <dbReference type="SAM" id="Phobius"/>
    </source>
</evidence>
<proteinExistence type="predicted"/>
<accession>A0ABR1B273</accession>
<evidence type="ECO:0000313" key="3">
    <source>
        <dbReference type="Proteomes" id="UP001359485"/>
    </source>
</evidence>
<organism evidence="2 3">
    <name type="scientific">Polyplax serrata</name>
    <name type="common">Common mouse louse</name>
    <dbReference type="NCBI Taxonomy" id="468196"/>
    <lineage>
        <taxon>Eukaryota</taxon>
        <taxon>Metazoa</taxon>
        <taxon>Ecdysozoa</taxon>
        <taxon>Arthropoda</taxon>
        <taxon>Hexapoda</taxon>
        <taxon>Insecta</taxon>
        <taxon>Pterygota</taxon>
        <taxon>Neoptera</taxon>
        <taxon>Paraneoptera</taxon>
        <taxon>Psocodea</taxon>
        <taxon>Troctomorpha</taxon>
        <taxon>Phthiraptera</taxon>
        <taxon>Anoplura</taxon>
        <taxon>Polyplacidae</taxon>
        <taxon>Polyplax</taxon>
    </lineage>
</organism>
<dbReference type="Proteomes" id="UP001359485">
    <property type="component" value="Unassembled WGS sequence"/>
</dbReference>
<keyword evidence="1" id="KW-0812">Transmembrane</keyword>
<evidence type="ECO:0000313" key="2">
    <source>
        <dbReference type="EMBL" id="KAK6633609.1"/>
    </source>
</evidence>
<gene>
    <name evidence="2" type="ORF">RUM44_004216</name>
</gene>
<comment type="caution">
    <text evidence="2">The sequence shown here is derived from an EMBL/GenBank/DDBJ whole genome shotgun (WGS) entry which is preliminary data.</text>
</comment>
<dbReference type="EMBL" id="JAWJWF010000004">
    <property type="protein sequence ID" value="KAK6633609.1"/>
    <property type="molecule type" value="Genomic_DNA"/>
</dbReference>
<keyword evidence="3" id="KW-1185">Reference proteome</keyword>
<keyword evidence="1" id="KW-1133">Transmembrane helix</keyword>